<keyword evidence="3" id="KW-1185">Reference proteome</keyword>
<comment type="caution">
    <text evidence="2">The sequence shown here is derived from an EMBL/GenBank/DDBJ whole genome shotgun (WGS) entry which is preliminary data.</text>
</comment>
<feature type="transmembrane region" description="Helical" evidence="1">
    <location>
        <begin position="683"/>
        <end position="702"/>
    </location>
</feature>
<dbReference type="AlphaFoldDB" id="A0A255ER57"/>
<feature type="transmembrane region" description="Helical" evidence="1">
    <location>
        <begin position="258"/>
        <end position="279"/>
    </location>
</feature>
<organism evidence="2 3">
    <name type="scientific">Parenemella sanctibonifatiensis</name>
    <dbReference type="NCBI Taxonomy" id="2016505"/>
    <lineage>
        <taxon>Bacteria</taxon>
        <taxon>Bacillati</taxon>
        <taxon>Actinomycetota</taxon>
        <taxon>Actinomycetes</taxon>
        <taxon>Propionibacteriales</taxon>
        <taxon>Propionibacteriaceae</taxon>
        <taxon>Parenemella</taxon>
    </lineage>
</organism>
<evidence type="ECO:0000313" key="2">
    <source>
        <dbReference type="EMBL" id="OYN92085.1"/>
    </source>
</evidence>
<feature type="transmembrane region" description="Helical" evidence="1">
    <location>
        <begin position="422"/>
        <end position="448"/>
    </location>
</feature>
<evidence type="ECO:0000313" key="3">
    <source>
        <dbReference type="Proteomes" id="UP000216300"/>
    </source>
</evidence>
<reference evidence="2 3" key="1">
    <citation type="submission" date="2017-07" db="EMBL/GenBank/DDBJ databases">
        <title>Draft whole genome sequences of clinical Proprionibacteriaceae strains.</title>
        <authorList>
            <person name="Bernier A.-M."/>
            <person name="Bernard K."/>
            <person name="Domingo M.-C."/>
        </authorList>
    </citation>
    <scope>NUCLEOTIDE SEQUENCE [LARGE SCALE GENOMIC DNA]</scope>
    <source>
        <strain evidence="2 3">NML 150081</strain>
    </source>
</reference>
<feature type="transmembrane region" description="Helical" evidence="1">
    <location>
        <begin position="765"/>
        <end position="791"/>
    </location>
</feature>
<feature type="transmembrane region" description="Helical" evidence="1">
    <location>
        <begin position="347"/>
        <end position="369"/>
    </location>
</feature>
<protein>
    <recommendedName>
        <fullName evidence="4">FtsX-like permease family protein</fullName>
    </recommendedName>
</protein>
<feature type="transmembrane region" description="Helical" evidence="1">
    <location>
        <begin position="390"/>
        <end position="410"/>
    </location>
</feature>
<gene>
    <name evidence="2" type="ORF">CGZ91_00770</name>
</gene>
<keyword evidence="1" id="KW-0472">Membrane</keyword>
<feature type="transmembrane region" description="Helical" evidence="1">
    <location>
        <begin position="20"/>
        <end position="43"/>
    </location>
</feature>
<keyword evidence="1" id="KW-0812">Transmembrane</keyword>
<accession>A0A255ER57</accession>
<feature type="transmembrane region" description="Helical" evidence="1">
    <location>
        <begin position="469"/>
        <end position="491"/>
    </location>
</feature>
<sequence>MRPAGRLVVLWIRSSERWWAGLLVGLTCALLTSIYIVLNAFVLSGPQAAEQAMGSADYQVSVGPRGPGGSDVPEQVDRALSESGATDVQVMTVVRGVPLDGVRVSGLATGLQDVLSLRQYETGERPSYLSLVDGRWPQRPGEVVSEELAGRLPATLTAFSGGVRLELVGVYQNRYATRAFGLISAVGTWELIPAVSAERFGVEASTVISWRGGDPRIALQAIARVSGEPEDVLQTSFDDREQYLEDPPRTLVERIPALLTYPSMALGLVAGLTVAGLIAPKLRRQQESLGRVGLPRASTLSSGLAVVSAVVTGSAVAGVAAGVAIGAMLRVTVVPMVLTQPISPFPAVGATAAVMVACSVLGGAGMALLRMAPRGRVDEPIAEAGPKSPAPWSTVLRHGAVLGLVILLVVNAGQADNGLTEAVLFGFGLTVLAAMLVPDVVRIAVGLVRLPGVNGMMASRLLAWQRGRVAVIAVIMAITMGFPASLSILVATVQYSTAAQSVLPPGQAVLSAGNALPDQSVVEAVESAAGLDAPVVVSRWEGFMVGSQSNAFGIIVVDSVADLERINGGPVSASTAQAFEGGALVDFSGAEGDLAVEVGESRQPVPTVHEDFSQAWARTAGGALIAHRAEALGGRVTPESLLYTGVTDAQIAQMTQAIVDAGHNPGMLTYHAPPPPPETPWEMVGATVLFGLVGVFSAFLTTRALGRAIRRHGAQFLAVGLPGRTARVVLTTQIGLLLAIVVPLALIVGLLPSVLFVAARHDYTLYVPATTLIAAVGCIVAVMGFASLGALAGIRARDRLADTLV</sequence>
<feature type="transmembrane region" description="Helical" evidence="1">
    <location>
        <begin position="300"/>
        <end position="327"/>
    </location>
</feature>
<proteinExistence type="predicted"/>
<feature type="transmembrane region" description="Helical" evidence="1">
    <location>
        <begin position="734"/>
        <end position="759"/>
    </location>
</feature>
<evidence type="ECO:0008006" key="4">
    <source>
        <dbReference type="Google" id="ProtNLM"/>
    </source>
</evidence>
<name>A0A255ER57_9ACTN</name>
<dbReference type="EMBL" id="NMVJ01000001">
    <property type="protein sequence ID" value="OYN92085.1"/>
    <property type="molecule type" value="Genomic_DNA"/>
</dbReference>
<keyword evidence="1" id="KW-1133">Transmembrane helix</keyword>
<dbReference type="Proteomes" id="UP000216300">
    <property type="component" value="Unassembled WGS sequence"/>
</dbReference>
<evidence type="ECO:0000256" key="1">
    <source>
        <dbReference type="SAM" id="Phobius"/>
    </source>
</evidence>